<gene>
    <name evidence="1" type="ORF">LSAT_V11C600316360</name>
</gene>
<comment type="caution">
    <text evidence="1">The sequence shown here is derived from an EMBL/GenBank/DDBJ whole genome shotgun (WGS) entry which is preliminary data.</text>
</comment>
<protein>
    <recommendedName>
        <fullName evidence="3">Retrotransposon Copia-like N-terminal domain-containing protein</fullName>
    </recommendedName>
</protein>
<name>A0A9R1XB24_LACSA</name>
<evidence type="ECO:0000313" key="2">
    <source>
        <dbReference type="Proteomes" id="UP000235145"/>
    </source>
</evidence>
<organism evidence="1 2">
    <name type="scientific">Lactuca sativa</name>
    <name type="common">Garden lettuce</name>
    <dbReference type="NCBI Taxonomy" id="4236"/>
    <lineage>
        <taxon>Eukaryota</taxon>
        <taxon>Viridiplantae</taxon>
        <taxon>Streptophyta</taxon>
        <taxon>Embryophyta</taxon>
        <taxon>Tracheophyta</taxon>
        <taxon>Spermatophyta</taxon>
        <taxon>Magnoliopsida</taxon>
        <taxon>eudicotyledons</taxon>
        <taxon>Gunneridae</taxon>
        <taxon>Pentapetalae</taxon>
        <taxon>asterids</taxon>
        <taxon>campanulids</taxon>
        <taxon>Asterales</taxon>
        <taxon>Asteraceae</taxon>
        <taxon>Cichorioideae</taxon>
        <taxon>Cichorieae</taxon>
        <taxon>Lactucinae</taxon>
        <taxon>Lactuca</taxon>
    </lineage>
</organism>
<evidence type="ECO:0000313" key="1">
    <source>
        <dbReference type="EMBL" id="KAJ0201977.1"/>
    </source>
</evidence>
<dbReference type="EMBL" id="NBSK02000006">
    <property type="protein sequence ID" value="KAJ0201977.1"/>
    <property type="molecule type" value="Genomic_DNA"/>
</dbReference>
<accession>A0A9R1XB24</accession>
<proteinExistence type="predicted"/>
<dbReference type="Proteomes" id="UP000235145">
    <property type="component" value="Unassembled WGS sequence"/>
</dbReference>
<evidence type="ECO:0008006" key="3">
    <source>
        <dbReference type="Google" id="ProtNLM"/>
    </source>
</evidence>
<reference evidence="1 2" key="1">
    <citation type="journal article" date="2017" name="Nat. Commun.">
        <title>Genome assembly with in vitro proximity ligation data and whole-genome triplication in lettuce.</title>
        <authorList>
            <person name="Reyes-Chin-Wo S."/>
            <person name="Wang Z."/>
            <person name="Yang X."/>
            <person name="Kozik A."/>
            <person name="Arikit S."/>
            <person name="Song C."/>
            <person name="Xia L."/>
            <person name="Froenicke L."/>
            <person name="Lavelle D.O."/>
            <person name="Truco M.J."/>
            <person name="Xia R."/>
            <person name="Zhu S."/>
            <person name="Xu C."/>
            <person name="Xu H."/>
            <person name="Xu X."/>
            <person name="Cox K."/>
            <person name="Korf I."/>
            <person name="Meyers B.C."/>
            <person name="Michelmore R.W."/>
        </authorList>
    </citation>
    <scope>NUCLEOTIDE SEQUENCE [LARGE SCALE GENOMIC DNA]</scope>
    <source>
        <strain evidence="2">cv. Salinas</strain>
        <tissue evidence="1">Seedlings</tissue>
    </source>
</reference>
<dbReference type="AlphaFoldDB" id="A0A9R1XB24"/>
<keyword evidence="2" id="KW-1185">Reference proteome</keyword>
<sequence>MANNSLILGLIPSINIKLDHDNYSLWRSNILSALATFDLAEFVLSPIPPIETLFIIMKKSLSQSVLISSINCGKSVTTFSSPTKVHAIRTVSCNWR</sequence>